<keyword evidence="1" id="KW-0238">DNA-binding</keyword>
<gene>
    <name evidence="3" type="ORF">PWF71_06225</name>
</gene>
<dbReference type="EMBL" id="CP118606">
    <property type="protein sequence ID" value="WEF22269.1"/>
    <property type="molecule type" value="Genomic_DNA"/>
</dbReference>
<feature type="domain" description="HTH luxR-type" evidence="2">
    <location>
        <begin position="153"/>
        <end position="215"/>
    </location>
</feature>
<dbReference type="Proteomes" id="UP001214756">
    <property type="component" value="Chromosome"/>
</dbReference>
<dbReference type="AlphaFoldDB" id="A0AAJ6AQX2"/>
<dbReference type="InterPro" id="IPR016032">
    <property type="entry name" value="Sig_transdc_resp-reg_C-effctor"/>
</dbReference>
<evidence type="ECO:0000313" key="3">
    <source>
        <dbReference type="EMBL" id="WEF22269.1"/>
    </source>
</evidence>
<protein>
    <recommendedName>
        <fullName evidence="2">HTH luxR-type domain-containing protein</fullName>
    </recommendedName>
</protein>
<proteinExistence type="predicted"/>
<organism evidence="3 4">
    <name type="scientific">Microbacterium maritypicum</name>
    <name type="common">Microbacterium liquefaciens</name>
    <dbReference type="NCBI Taxonomy" id="33918"/>
    <lineage>
        <taxon>Bacteria</taxon>
        <taxon>Bacillati</taxon>
        <taxon>Actinomycetota</taxon>
        <taxon>Actinomycetes</taxon>
        <taxon>Micrococcales</taxon>
        <taxon>Microbacteriaceae</taxon>
        <taxon>Microbacterium</taxon>
    </lineage>
</organism>
<dbReference type="SUPFAM" id="SSF46894">
    <property type="entry name" value="C-terminal effector domain of the bipartite response regulators"/>
    <property type="match status" value="1"/>
</dbReference>
<dbReference type="RefSeq" id="WP_275093661.1">
    <property type="nucleotide sequence ID" value="NZ_CP118606.1"/>
</dbReference>
<dbReference type="SMART" id="SM00421">
    <property type="entry name" value="HTH_LUXR"/>
    <property type="match status" value="1"/>
</dbReference>
<evidence type="ECO:0000313" key="4">
    <source>
        <dbReference type="Proteomes" id="UP001214756"/>
    </source>
</evidence>
<dbReference type="GO" id="GO:0003677">
    <property type="term" value="F:DNA binding"/>
    <property type="evidence" value="ECO:0007669"/>
    <property type="project" value="UniProtKB-KW"/>
</dbReference>
<name>A0AAJ6AQX2_MICMQ</name>
<evidence type="ECO:0000259" key="2">
    <source>
        <dbReference type="SMART" id="SM00421"/>
    </source>
</evidence>
<dbReference type="InterPro" id="IPR039420">
    <property type="entry name" value="WalR-like"/>
</dbReference>
<dbReference type="PANTHER" id="PTHR43214">
    <property type="entry name" value="TWO-COMPONENT RESPONSE REGULATOR"/>
    <property type="match status" value="1"/>
</dbReference>
<evidence type="ECO:0000256" key="1">
    <source>
        <dbReference type="ARBA" id="ARBA00023125"/>
    </source>
</evidence>
<dbReference type="InterPro" id="IPR000792">
    <property type="entry name" value="Tscrpt_reg_LuxR_C"/>
</dbReference>
<dbReference type="Gene3D" id="3.40.50.2300">
    <property type="match status" value="1"/>
</dbReference>
<sequence length="241" mass="26061">MFEVHGHARRGKRAAVADGSVLQRSRIHQLLSQELRLDVVQTGAGMRHLLDWLRRADPSQWPHLMVLAVPSAGDVAAYSHTVGALRGAGVRVLAVTSSPARRISRRLLADGVEGFVSTADSEQEFLAAAGSVLAGRTLATARARADLQRQAQGPRLSIQEERVLALYASGFTIVEVADRIGVRHDTARKYLNRVRAKFTAAGWPARSKLQLARIAWAEGYADPEADGILTDTGPLLTADFG</sequence>
<accession>A0AAJ6AQX2</accession>
<reference evidence="3" key="1">
    <citation type="submission" date="2023-02" db="EMBL/GenBank/DDBJ databases">
        <title>Genome sequence of Microbacterium liquefaciens B1075.</title>
        <authorList>
            <person name="Cao J."/>
            <person name="Li X."/>
        </authorList>
    </citation>
    <scope>NUCLEOTIDE SEQUENCE</scope>
    <source>
        <strain evidence="3">B1075</strain>
    </source>
</reference>
<dbReference type="GO" id="GO:0006355">
    <property type="term" value="P:regulation of DNA-templated transcription"/>
    <property type="evidence" value="ECO:0007669"/>
    <property type="project" value="InterPro"/>
</dbReference>